<keyword evidence="3" id="KW-1185">Reference proteome</keyword>
<gene>
    <name evidence="2" type="ORF">AFUS01_LOCUS36738</name>
</gene>
<feature type="transmembrane region" description="Helical" evidence="1">
    <location>
        <begin position="370"/>
        <end position="389"/>
    </location>
</feature>
<evidence type="ECO:0000256" key="1">
    <source>
        <dbReference type="SAM" id="Phobius"/>
    </source>
</evidence>
<feature type="transmembrane region" description="Helical" evidence="1">
    <location>
        <begin position="75"/>
        <end position="96"/>
    </location>
</feature>
<dbReference type="EMBL" id="CAJVCH010540795">
    <property type="protein sequence ID" value="CAG7826696.1"/>
    <property type="molecule type" value="Genomic_DNA"/>
</dbReference>
<feature type="transmembrane region" description="Helical" evidence="1">
    <location>
        <begin position="182"/>
        <end position="200"/>
    </location>
</feature>
<reference evidence="2" key="1">
    <citation type="submission" date="2021-06" db="EMBL/GenBank/DDBJ databases">
        <authorList>
            <person name="Hodson N. C."/>
            <person name="Mongue J. A."/>
            <person name="Jaron S. K."/>
        </authorList>
    </citation>
    <scope>NUCLEOTIDE SEQUENCE</scope>
</reference>
<organism evidence="2 3">
    <name type="scientific">Allacma fusca</name>
    <dbReference type="NCBI Taxonomy" id="39272"/>
    <lineage>
        <taxon>Eukaryota</taxon>
        <taxon>Metazoa</taxon>
        <taxon>Ecdysozoa</taxon>
        <taxon>Arthropoda</taxon>
        <taxon>Hexapoda</taxon>
        <taxon>Collembola</taxon>
        <taxon>Symphypleona</taxon>
        <taxon>Sminthuridae</taxon>
        <taxon>Allacma</taxon>
    </lineage>
</organism>
<protein>
    <submittedName>
        <fullName evidence="2">Uncharacterized protein</fullName>
    </submittedName>
</protein>
<feature type="transmembrane region" description="Helical" evidence="1">
    <location>
        <begin position="32"/>
        <end position="54"/>
    </location>
</feature>
<feature type="transmembrane region" description="Helical" evidence="1">
    <location>
        <begin position="125"/>
        <end position="145"/>
    </location>
</feature>
<feature type="transmembrane region" description="Helical" evidence="1">
    <location>
        <begin position="272"/>
        <end position="299"/>
    </location>
</feature>
<keyword evidence="1" id="KW-1133">Transmembrane helix</keyword>
<dbReference type="Proteomes" id="UP000708208">
    <property type="component" value="Unassembled WGS sequence"/>
</dbReference>
<accession>A0A8J2L310</accession>
<comment type="caution">
    <text evidence="2">The sequence shown here is derived from an EMBL/GenBank/DDBJ whole genome shotgun (WGS) entry which is preliminary data.</text>
</comment>
<keyword evidence="1" id="KW-0812">Transmembrane</keyword>
<evidence type="ECO:0000313" key="3">
    <source>
        <dbReference type="Proteomes" id="UP000708208"/>
    </source>
</evidence>
<proteinExistence type="predicted"/>
<evidence type="ECO:0000313" key="2">
    <source>
        <dbReference type="EMBL" id="CAG7826696.1"/>
    </source>
</evidence>
<name>A0A8J2L310_9HEXA</name>
<feature type="transmembrane region" description="Helical" evidence="1">
    <location>
        <begin position="239"/>
        <end position="260"/>
    </location>
</feature>
<dbReference type="AlphaFoldDB" id="A0A8J2L310"/>
<keyword evidence="1" id="KW-0472">Membrane</keyword>
<sequence length="397" mass="45433">MNNFLINAVVISGRITFCMPFWRAQWTPNQNFVAGLVFKLLEFGIACLFIGFHCEIYLWNSVEDLLGTRKLCDHITYILIISAYIISNFLIRLAGVLYTEELSSFVSSLAFLSTNVRIKTGTESVFIIIAFSFLPVLLVVAVQIISSDISHIITTNFTLNIFTADLAVYLNCLESIVSYSALMYAYLFVVVFGILILSIYEQCVDTFENHYLCSFTEVFPKPFEKFKEDVVGVKRLMDLYSQISGIYFLAVLYHSALNWFRFLNYLTNDSQVSFLVNSMVLNVFSVVAVGYMACFGNYLTKRFRDLREKLLAAKANVGLPESESVWFCKRSNYSFALAEKSRYEVSKLLTWIITWDWKLSVLDMTDLNHGTFPTVISAILPCMILIFQLRMSENDSK</sequence>